<dbReference type="Proteomes" id="UP000198666">
    <property type="component" value="Unassembled WGS sequence"/>
</dbReference>
<dbReference type="GO" id="GO:0006749">
    <property type="term" value="P:glutathione metabolic process"/>
    <property type="evidence" value="ECO:0007669"/>
    <property type="project" value="TreeGrafter"/>
</dbReference>
<proteinExistence type="predicted"/>
<dbReference type="Pfam" id="PF01968">
    <property type="entry name" value="Hydantoinase_A"/>
    <property type="match status" value="1"/>
</dbReference>
<dbReference type="GO" id="GO:0005829">
    <property type="term" value="C:cytosol"/>
    <property type="evidence" value="ECO:0007669"/>
    <property type="project" value="TreeGrafter"/>
</dbReference>
<dbReference type="PANTHER" id="PTHR11365:SF23">
    <property type="entry name" value="HYPOTHETICAL 5-OXOPROLINASE (EUROFUNG)-RELATED"/>
    <property type="match status" value="1"/>
</dbReference>
<accession>A0A1G6U3L2</accession>
<dbReference type="GO" id="GO:0017168">
    <property type="term" value="F:5-oxoprolinase (ATP-hydrolyzing) activity"/>
    <property type="evidence" value="ECO:0007669"/>
    <property type="project" value="TreeGrafter"/>
</dbReference>
<evidence type="ECO:0000313" key="3">
    <source>
        <dbReference type="Proteomes" id="UP000198666"/>
    </source>
</evidence>
<sequence length="99" mass="10654">MLGGKNYELGIDKGGMLKVGPLSAESDTGPACYGRGEEPALTDAFLLSGYLNSASFADGNVGLDQDRSVAAFQKIADHLESDMLDILIHWRDYSSRVKD</sequence>
<dbReference type="InterPro" id="IPR045079">
    <property type="entry name" value="Oxoprolinase-like"/>
</dbReference>
<gene>
    <name evidence="2" type="ORF">SAMN05421663_109134</name>
</gene>
<dbReference type="OrthoDB" id="9768323at2"/>
<dbReference type="AlphaFoldDB" id="A0A1G6U3L2"/>
<dbReference type="InterPro" id="IPR002821">
    <property type="entry name" value="Hydantoinase_A"/>
</dbReference>
<feature type="domain" description="Hydantoinase A/oxoprolinase" evidence="1">
    <location>
        <begin position="12"/>
        <end position="85"/>
    </location>
</feature>
<reference evidence="3" key="1">
    <citation type="submission" date="2016-10" db="EMBL/GenBank/DDBJ databases">
        <authorList>
            <person name="Varghese N."/>
            <person name="Submissions S."/>
        </authorList>
    </citation>
    <scope>NUCLEOTIDE SEQUENCE [LARGE SCALE GENOMIC DNA]</scope>
    <source>
        <strain evidence="3">DSM 21620</strain>
    </source>
</reference>
<dbReference type="STRING" id="361279.SAMN05421663_109134"/>
<evidence type="ECO:0000313" key="2">
    <source>
        <dbReference type="EMBL" id="SDD35187.1"/>
    </source>
</evidence>
<dbReference type="EMBL" id="FMZB01000009">
    <property type="protein sequence ID" value="SDD35187.1"/>
    <property type="molecule type" value="Genomic_DNA"/>
</dbReference>
<evidence type="ECO:0000259" key="1">
    <source>
        <dbReference type="Pfam" id="PF01968"/>
    </source>
</evidence>
<dbReference type="RefSeq" id="WP_093728126.1">
    <property type="nucleotide sequence ID" value="NZ_FMZB01000009.1"/>
</dbReference>
<name>A0A1G6U3L2_9BACI</name>
<organism evidence="2 3">
    <name type="scientific">Terribacillus halophilus</name>
    <dbReference type="NCBI Taxonomy" id="361279"/>
    <lineage>
        <taxon>Bacteria</taxon>
        <taxon>Bacillati</taxon>
        <taxon>Bacillota</taxon>
        <taxon>Bacilli</taxon>
        <taxon>Bacillales</taxon>
        <taxon>Bacillaceae</taxon>
        <taxon>Terribacillus</taxon>
    </lineage>
</organism>
<dbReference type="PANTHER" id="PTHR11365">
    <property type="entry name" value="5-OXOPROLINASE RELATED"/>
    <property type="match status" value="1"/>
</dbReference>
<keyword evidence="3" id="KW-1185">Reference proteome</keyword>
<protein>
    <submittedName>
        <fullName evidence="2">N-methylhydantoinase A</fullName>
    </submittedName>
</protein>